<protein>
    <submittedName>
        <fullName evidence="1">Uncharacterized protein</fullName>
    </submittedName>
</protein>
<dbReference type="EMBL" id="BK015861">
    <property type="protein sequence ID" value="DAD70149.1"/>
    <property type="molecule type" value="Genomic_DNA"/>
</dbReference>
<name>A0A8S5LJ49_9CAUD</name>
<accession>A0A8S5LJ49</accession>
<sequence length="53" mass="5594">MKNGNRAKATASENRAAGVPPLARKVFLHIGIIPCSPGLSKGQSVRFYISALV</sequence>
<organism evidence="1">
    <name type="scientific">Siphoviridae sp. ct3o911</name>
    <dbReference type="NCBI Taxonomy" id="2827560"/>
    <lineage>
        <taxon>Viruses</taxon>
        <taxon>Duplodnaviria</taxon>
        <taxon>Heunggongvirae</taxon>
        <taxon>Uroviricota</taxon>
        <taxon>Caudoviricetes</taxon>
    </lineage>
</organism>
<reference evidence="1" key="1">
    <citation type="journal article" date="2021" name="Proc. Natl. Acad. Sci. U.S.A.">
        <title>A Catalog of Tens of Thousands of Viruses from Human Metagenomes Reveals Hidden Associations with Chronic Diseases.</title>
        <authorList>
            <person name="Tisza M.J."/>
            <person name="Buck C.B."/>
        </authorList>
    </citation>
    <scope>NUCLEOTIDE SEQUENCE</scope>
    <source>
        <strain evidence="1">Ct3o911</strain>
    </source>
</reference>
<evidence type="ECO:0000313" key="1">
    <source>
        <dbReference type="EMBL" id="DAD70149.1"/>
    </source>
</evidence>
<proteinExistence type="predicted"/>